<evidence type="ECO:0000313" key="1">
    <source>
        <dbReference type="EMBL" id="EFC98906.1"/>
    </source>
</evidence>
<dbReference type="Proteomes" id="UP000004968">
    <property type="component" value="Unassembled WGS sequence"/>
</dbReference>
<dbReference type="EMBL" id="ACIO01000229">
    <property type="protein sequence ID" value="EFC98906.1"/>
    <property type="molecule type" value="Genomic_DNA"/>
</dbReference>
<comment type="caution">
    <text evidence="1">The sequence shown here is derived from an EMBL/GenBank/DDBJ whole genome shotgun (WGS) entry which is preliminary data.</text>
</comment>
<organism evidence="1 2">
    <name type="scientific">Hungatella hathewayi DSM 13479</name>
    <dbReference type="NCBI Taxonomy" id="566550"/>
    <lineage>
        <taxon>Bacteria</taxon>
        <taxon>Bacillati</taxon>
        <taxon>Bacillota</taxon>
        <taxon>Clostridia</taxon>
        <taxon>Lachnospirales</taxon>
        <taxon>Lachnospiraceae</taxon>
        <taxon>Hungatella</taxon>
    </lineage>
</organism>
<accession>D3AGZ0</accession>
<dbReference type="HOGENOM" id="CLU_3136544_0_0_9"/>
<name>D3AGZ0_9FIRM</name>
<dbReference type="AlphaFoldDB" id="D3AGZ0"/>
<protein>
    <submittedName>
        <fullName evidence="1">Uncharacterized protein</fullName>
    </submittedName>
</protein>
<gene>
    <name evidence="1" type="ORF">CLOSTHATH_02877</name>
</gene>
<reference evidence="1 2" key="1">
    <citation type="submission" date="2010-01" db="EMBL/GenBank/DDBJ databases">
        <authorList>
            <person name="Weinstock G."/>
            <person name="Sodergren E."/>
            <person name="Clifton S."/>
            <person name="Fulton L."/>
            <person name="Fulton B."/>
            <person name="Courtney L."/>
            <person name="Fronick C."/>
            <person name="Harrison M."/>
            <person name="Strong C."/>
            <person name="Farmer C."/>
            <person name="Delahaunty K."/>
            <person name="Markovic C."/>
            <person name="Hall O."/>
            <person name="Minx P."/>
            <person name="Tomlinson C."/>
            <person name="Mitreva M."/>
            <person name="Nelson J."/>
            <person name="Hou S."/>
            <person name="Wollam A."/>
            <person name="Pepin K.H."/>
            <person name="Johnson M."/>
            <person name="Bhonagiri V."/>
            <person name="Nash W.E."/>
            <person name="Warren W."/>
            <person name="Chinwalla A."/>
            <person name="Mardis E.R."/>
            <person name="Wilson R.K."/>
        </authorList>
    </citation>
    <scope>NUCLEOTIDE SEQUENCE [LARGE SCALE GENOMIC DNA]</scope>
    <source>
        <strain evidence="1 2">DSM 13479</strain>
    </source>
</reference>
<sequence length="49" mass="5600">MAILTEAGRRFQSAQSQTMRPAFVRLHDAAGEWGRLMIRPANVMENRVK</sequence>
<evidence type="ECO:0000313" key="2">
    <source>
        <dbReference type="Proteomes" id="UP000004968"/>
    </source>
</evidence>
<proteinExistence type="predicted"/>